<name>A0A6A1VH87_9ROSI</name>
<protein>
    <submittedName>
        <fullName evidence="1">Uncharacterized protein</fullName>
    </submittedName>
</protein>
<dbReference type="OrthoDB" id="1921870at2759"/>
<dbReference type="EMBL" id="RXIC02000023">
    <property type="protein sequence ID" value="KAB1212232.1"/>
    <property type="molecule type" value="Genomic_DNA"/>
</dbReference>
<reference evidence="1 2" key="1">
    <citation type="journal article" date="2019" name="Plant Biotechnol. J.">
        <title>The red bayberry genome and genetic basis of sex determination.</title>
        <authorList>
            <person name="Jia H.M."/>
            <person name="Jia H.J."/>
            <person name="Cai Q.L."/>
            <person name="Wang Y."/>
            <person name="Zhao H.B."/>
            <person name="Yang W.F."/>
            <person name="Wang G.Y."/>
            <person name="Li Y.H."/>
            <person name="Zhan D.L."/>
            <person name="Shen Y.T."/>
            <person name="Niu Q.F."/>
            <person name="Chang L."/>
            <person name="Qiu J."/>
            <person name="Zhao L."/>
            <person name="Xie H.B."/>
            <person name="Fu W.Y."/>
            <person name="Jin J."/>
            <person name="Li X.W."/>
            <person name="Jiao Y."/>
            <person name="Zhou C.C."/>
            <person name="Tu T."/>
            <person name="Chai C.Y."/>
            <person name="Gao J.L."/>
            <person name="Fan L.J."/>
            <person name="van de Weg E."/>
            <person name="Wang J.Y."/>
            <person name="Gao Z.S."/>
        </authorList>
    </citation>
    <scope>NUCLEOTIDE SEQUENCE [LARGE SCALE GENOMIC DNA]</scope>
    <source>
        <tissue evidence="1">Leaves</tissue>
    </source>
</reference>
<keyword evidence="2" id="KW-1185">Reference proteome</keyword>
<dbReference type="Proteomes" id="UP000516437">
    <property type="component" value="Chromosome 5"/>
</dbReference>
<accession>A0A6A1VH87</accession>
<organism evidence="1 2">
    <name type="scientific">Morella rubra</name>
    <name type="common">Chinese bayberry</name>
    <dbReference type="NCBI Taxonomy" id="262757"/>
    <lineage>
        <taxon>Eukaryota</taxon>
        <taxon>Viridiplantae</taxon>
        <taxon>Streptophyta</taxon>
        <taxon>Embryophyta</taxon>
        <taxon>Tracheophyta</taxon>
        <taxon>Spermatophyta</taxon>
        <taxon>Magnoliopsida</taxon>
        <taxon>eudicotyledons</taxon>
        <taxon>Gunneridae</taxon>
        <taxon>Pentapetalae</taxon>
        <taxon>rosids</taxon>
        <taxon>fabids</taxon>
        <taxon>Fagales</taxon>
        <taxon>Myricaceae</taxon>
        <taxon>Morella</taxon>
    </lineage>
</organism>
<sequence>MKCPLEFPSLTSRPLHSVVTPLSMSLIPSPTPSAPSLRVNEDHFDLDYTCQEDVRMVVETMMTARRMHRNWMHAYFKKFPSKEAALLKPYPDISEEQCKELCDLFTNEAFMAFLTGLSQKFTGPKAEESRLEVQYLGQVEKSRISFLPPAIKSSTKILRNKFPESFDGSPTTCPRIYKRFLLSQNEKVLNLGLMNLVLKESVKVSSPSSKQGPDIATTEIQKDKVGQDPSIIIPEAQRGKVRTPSPSDSDPPYFVGLAQGTTHSRLNPAVSAFHVPHGEGVSDRLGVWLSDPIAQLREFVPAELLPSTPHPESIISTIVHSLT</sequence>
<comment type="caution">
    <text evidence="1">The sequence shown here is derived from an EMBL/GenBank/DDBJ whole genome shotgun (WGS) entry which is preliminary data.</text>
</comment>
<evidence type="ECO:0000313" key="2">
    <source>
        <dbReference type="Proteomes" id="UP000516437"/>
    </source>
</evidence>
<gene>
    <name evidence="1" type="ORF">CJ030_MR5G025000</name>
</gene>
<evidence type="ECO:0000313" key="1">
    <source>
        <dbReference type="EMBL" id="KAB1212232.1"/>
    </source>
</evidence>
<dbReference type="AlphaFoldDB" id="A0A6A1VH87"/>
<proteinExistence type="predicted"/>